<evidence type="ECO:0000313" key="1">
    <source>
        <dbReference type="EMBL" id="KAG8481006.1"/>
    </source>
</evidence>
<reference evidence="1 2" key="1">
    <citation type="journal article" date="2021" name="bioRxiv">
        <title>The Gossypium anomalum genome as a resource for cotton improvement and evolutionary analysis of hybrid incompatibility.</title>
        <authorList>
            <person name="Grover C.E."/>
            <person name="Yuan D."/>
            <person name="Arick M.A."/>
            <person name="Miller E.R."/>
            <person name="Hu G."/>
            <person name="Peterson D.G."/>
            <person name="Wendel J.F."/>
            <person name="Udall J.A."/>
        </authorList>
    </citation>
    <scope>NUCLEOTIDE SEQUENCE [LARGE SCALE GENOMIC DNA]</scope>
    <source>
        <strain evidence="1">JFW-Udall</strain>
        <tissue evidence="1">Leaf</tissue>
    </source>
</reference>
<evidence type="ECO:0008006" key="3">
    <source>
        <dbReference type="Google" id="ProtNLM"/>
    </source>
</evidence>
<dbReference type="Proteomes" id="UP000701853">
    <property type="component" value="Chromosome 10"/>
</dbReference>
<comment type="caution">
    <text evidence="1">The sequence shown here is derived from an EMBL/GenBank/DDBJ whole genome shotgun (WGS) entry which is preliminary data.</text>
</comment>
<dbReference type="AlphaFoldDB" id="A0A8J5YK65"/>
<name>A0A8J5YK65_9ROSI</name>
<protein>
    <recommendedName>
        <fullName evidence="3">Zinc knuckle CX2CX4HX4C domain-containing protein</fullName>
    </recommendedName>
</protein>
<dbReference type="OrthoDB" id="990316at2759"/>
<sequence length="109" mass="12481">MANLWHPIGESGVGGNALGSCQRQWQVSSKSFLGSFLDYDVKMAFMGGKRFMRIKYEKISLFCFIYGKLGHGESFCPLRVKVELFEVMFGWDLSLRVAMKRGRRWLATS</sequence>
<gene>
    <name evidence="1" type="ORF">CXB51_025711</name>
</gene>
<dbReference type="EMBL" id="JAHUZN010000010">
    <property type="protein sequence ID" value="KAG8481006.1"/>
    <property type="molecule type" value="Genomic_DNA"/>
</dbReference>
<keyword evidence="2" id="KW-1185">Reference proteome</keyword>
<organism evidence="1 2">
    <name type="scientific">Gossypium anomalum</name>
    <dbReference type="NCBI Taxonomy" id="47600"/>
    <lineage>
        <taxon>Eukaryota</taxon>
        <taxon>Viridiplantae</taxon>
        <taxon>Streptophyta</taxon>
        <taxon>Embryophyta</taxon>
        <taxon>Tracheophyta</taxon>
        <taxon>Spermatophyta</taxon>
        <taxon>Magnoliopsida</taxon>
        <taxon>eudicotyledons</taxon>
        <taxon>Gunneridae</taxon>
        <taxon>Pentapetalae</taxon>
        <taxon>rosids</taxon>
        <taxon>malvids</taxon>
        <taxon>Malvales</taxon>
        <taxon>Malvaceae</taxon>
        <taxon>Malvoideae</taxon>
        <taxon>Gossypium</taxon>
    </lineage>
</organism>
<accession>A0A8J5YK65</accession>
<proteinExistence type="predicted"/>
<evidence type="ECO:0000313" key="2">
    <source>
        <dbReference type="Proteomes" id="UP000701853"/>
    </source>
</evidence>